<proteinExistence type="inferred from homology"/>
<feature type="region of interest" description="Disordered" evidence="8">
    <location>
        <begin position="131"/>
        <end position="361"/>
    </location>
</feature>
<dbReference type="InterPro" id="IPR000917">
    <property type="entry name" value="Sulfatase_N"/>
</dbReference>
<keyword evidence="4 9" id="KW-0732">Signal</keyword>
<evidence type="ECO:0000313" key="12">
    <source>
        <dbReference type="Proteomes" id="UP001054902"/>
    </source>
</evidence>
<feature type="chain" id="PRO_5042271552" description="Sulfatase N-terminal domain-containing protein" evidence="9">
    <location>
        <begin position="22"/>
        <end position="908"/>
    </location>
</feature>
<reference evidence="11 12" key="1">
    <citation type="journal article" date="2021" name="Sci. Rep.">
        <title>The genome of the diatom Chaetoceros tenuissimus carries an ancient integrated fragment of an extant virus.</title>
        <authorList>
            <person name="Hongo Y."/>
            <person name="Kimura K."/>
            <person name="Takaki Y."/>
            <person name="Yoshida Y."/>
            <person name="Baba S."/>
            <person name="Kobayashi G."/>
            <person name="Nagasaki K."/>
            <person name="Hano T."/>
            <person name="Tomaru Y."/>
        </authorList>
    </citation>
    <scope>NUCLEOTIDE SEQUENCE [LARGE SCALE GENOMIC DNA]</scope>
    <source>
        <strain evidence="11 12">NIES-3715</strain>
    </source>
</reference>
<evidence type="ECO:0000313" key="11">
    <source>
        <dbReference type="EMBL" id="GFH49947.1"/>
    </source>
</evidence>
<feature type="compositionally biased region" description="Polar residues" evidence="8">
    <location>
        <begin position="252"/>
        <end position="308"/>
    </location>
</feature>
<feature type="compositionally biased region" description="Low complexity" evidence="8">
    <location>
        <begin position="162"/>
        <end position="188"/>
    </location>
</feature>
<dbReference type="GO" id="GO:0004065">
    <property type="term" value="F:arylsulfatase activity"/>
    <property type="evidence" value="ECO:0007669"/>
    <property type="project" value="TreeGrafter"/>
</dbReference>
<evidence type="ECO:0000256" key="8">
    <source>
        <dbReference type="SAM" id="MobiDB-lite"/>
    </source>
</evidence>
<dbReference type="EMBL" id="BLLK01000038">
    <property type="protein sequence ID" value="GFH49947.1"/>
    <property type="molecule type" value="Genomic_DNA"/>
</dbReference>
<keyword evidence="6" id="KW-0106">Calcium</keyword>
<evidence type="ECO:0000256" key="6">
    <source>
        <dbReference type="ARBA" id="ARBA00022837"/>
    </source>
</evidence>
<feature type="compositionally biased region" description="Basic residues" evidence="8">
    <location>
        <begin position="135"/>
        <end position="150"/>
    </location>
</feature>
<feature type="compositionally biased region" description="Low complexity" evidence="8">
    <location>
        <begin position="310"/>
        <end position="334"/>
    </location>
</feature>
<keyword evidence="12" id="KW-1185">Reference proteome</keyword>
<feature type="coiled-coil region" evidence="7">
    <location>
        <begin position="791"/>
        <end position="818"/>
    </location>
</feature>
<evidence type="ECO:0000256" key="2">
    <source>
        <dbReference type="ARBA" id="ARBA00008779"/>
    </source>
</evidence>
<feature type="compositionally biased region" description="Polar residues" evidence="8">
    <location>
        <begin position="335"/>
        <end position="353"/>
    </location>
</feature>
<name>A0AAD3CPU1_9STRA</name>
<evidence type="ECO:0000256" key="5">
    <source>
        <dbReference type="ARBA" id="ARBA00022801"/>
    </source>
</evidence>
<dbReference type="Pfam" id="PF00884">
    <property type="entry name" value="Sulfatase"/>
    <property type="match status" value="1"/>
</dbReference>
<organism evidence="11 12">
    <name type="scientific">Chaetoceros tenuissimus</name>
    <dbReference type="NCBI Taxonomy" id="426638"/>
    <lineage>
        <taxon>Eukaryota</taxon>
        <taxon>Sar</taxon>
        <taxon>Stramenopiles</taxon>
        <taxon>Ochrophyta</taxon>
        <taxon>Bacillariophyta</taxon>
        <taxon>Coscinodiscophyceae</taxon>
        <taxon>Chaetocerotophycidae</taxon>
        <taxon>Chaetocerotales</taxon>
        <taxon>Chaetocerotaceae</taxon>
        <taxon>Chaetoceros</taxon>
    </lineage>
</organism>
<feature type="domain" description="Sulfatase N-terminal" evidence="10">
    <location>
        <begin position="362"/>
        <end position="723"/>
    </location>
</feature>
<keyword evidence="3" id="KW-0479">Metal-binding</keyword>
<dbReference type="PANTHER" id="PTHR42693">
    <property type="entry name" value="ARYLSULFATASE FAMILY MEMBER"/>
    <property type="match status" value="1"/>
</dbReference>
<comment type="similarity">
    <text evidence="2">Belongs to the sulfatase family.</text>
</comment>
<feature type="compositionally biased region" description="Polar residues" evidence="8">
    <location>
        <begin position="196"/>
        <end position="227"/>
    </location>
</feature>
<comment type="caution">
    <text evidence="11">The sequence shown here is derived from an EMBL/GenBank/DDBJ whole genome shotgun (WGS) entry which is preliminary data.</text>
</comment>
<dbReference type="GO" id="GO:0046872">
    <property type="term" value="F:metal ion binding"/>
    <property type="evidence" value="ECO:0007669"/>
    <property type="project" value="UniProtKB-KW"/>
</dbReference>
<keyword evidence="5" id="KW-0378">Hydrolase</keyword>
<dbReference type="InterPro" id="IPR050738">
    <property type="entry name" value="Sulfatase"/>
</dbReference>
<gene>
    <name evidence="11" type="ORF">CTEN210_06423</name>
</gene>
<accession>A0AAD3CPU1</accession>
<evidence type="ECO:0000259" key="10">
    <source>
        <dbReference type="Pfam" id="PF00884"/>
    </source>
</evidence>
<dbReference type="SUPFAM" id="SSF53649">
    <property type="entry name" value="Alkaline phosphatase-like"/>
    <property type="match status" value="1"/>
</dbReference>
<sequence>MRVLPLRIVVFLVLLTTGSKAKKTDSKDDEDVKLTSDSVLYKMKSCKDLSGEPFDQRKQFCSIKEILMRCPIECGSKRKEKMELLQSQPKSNNCTWLEQNKEKNKWCAGLWIQMECKEICNKLATRIISQTQHGVGKRKVERKIARKRHAPKDAMRLLEGFTTTSPLSSTKAPSPSSSTKFPTSSKAPFANEKSTKFPSSSPHFSTKAPSNTLLSTKTPTVMKTLNPSLPPTHLPSSDPSFSPSVLPSFSSNKPSISPTSIPSEAPSISPTSIPSEAASISPTSIPSEAPSISPTSIPSEAASISPTLIPSEAPSMSSESPSSDPSALPSTLPSFSSDKPSISLTSPPSQNPTVPKPKNGKPNILILLADDVGTSDIPYWGDNIVPMHNIQKLQSQGVMFMDAHASPLCALSRYMLLSGNYPHRGFDKQGSWNLSSNRNQFLNNQKSIAEVLKDQFNYHTGMYGKWHLGGGVPSGGTYSGDKTRPLSCCNIDWKKPMEDGPNDIGFDESFYTTSGIQNPPYSFFRNGYLQTDIDDIKFWEKGSHATVNDNGESIIAKPGEGDPNWDSTEYNTKLVKEVDNFLESHDTSDPFFLYVGLGQVHVPHSPAKFYLDGTPVAGTFGHPHLDMLYELDLVIGSMISSVEDRGLMDNTLVIFASDNGGLKNVNHTNFSDRHFRGGKGSVWEGGHTIPMIMRYDGVLDAGEKRTGLVGLNDIYATLADIVGFDIPDGSAQDSISFADHALSEAVDSKREFFGIWLWKSPSFALRWGNFKYVVEYGETIEEYLFDLNTDVKENRNLLREASNNYENIKIEMSKDLRRIGFCPLNIEDRFLLTYGPDAGSKVTCNYFRKDKSRCKDQVLGEIKCNSVCGRFRDQCKYYDCVDNPQFTFETMNVGTRDCDWLGKNDVRK</sequence>
<dbReference type="AlphaFoldDB" id="A0AAD3CPU1"/>
<dbReference type="Proteomes" id="UP001054902">
    <property type="component" value="Unassembled WGS sequence"/>
</dbReference>
<dbReference type="Gene3D" id="3.40.720.10">
    <property type="entry name" value="Alkaline Phosphatase, subunit A"/>
    <property type="match status" value="1"/>
</dbReference>
<dbReference type="PANTHER" id="PTHR42693:SF42">
    <property type="entry name" value="ARYLSULFATASE G"/>
    <property type="match status" value="1"/>
</dbReference>
<evidence type="ECO:0000256" key="9">
    <source>
        <dbReference type="SAM" id="SignalP"/>
    </source>
</evidence>
<evidence type="ECO:0000256" key="4">
    <source>
        <dbReference type="ARBA" id="ARBA00022729"/>
    </source>
</evidence>
<evidence type="ECO:0000256" key="7">
    <source>
        <dbReference type="SAM" id="Coils"/>
    </source>
</evidence>
<keyword evidence="7" id="KW-0175">Coiled coil</keyword>
<protein>
    <recommendedName>
        <fullName evidence="10">Sulfatase N-terminal domain-containing protein</fullName>
    </recommendedName>
</protein>
<comment type="cofactor">
    <cofactor evidence="1">
        <name>Ca(2+)</name>
        <dbReference type="ChEBI" id="CHEBI:29108"/>
    </cofactor>
</comment>
<feature type="signal peptide" evidence="9">
    <location>
        <begin position="1"/>
        <end position="21"/>
    </location>
</feature>
<evidence type="ECO:0000256" key="3">
    <source>
        <dbReference type="ARBA" id="ARBA00022723"/>
    </source>
</evidence>
<evidence type="ECO:0000256" key="1">
    <source>
        <dbReference type="ARBA" id="ARBA00001913"/>
    </source>
</evidence>
<dbReference type="InterPro" id="IPR017850">
    <property type="entry name" value="Alkaline_phosphatase_core_sf"/>
</dbReference>
<feature type="compositionally biased region" description="Low complexity" evidence="8">
    <location>
        <begin position="234"/>
        <end position="251"/>
    </location>
</feature>